<dbReference type="GO" id="GO:0006552">
    <property type="term" value="P:L-leucine catabolic process"/>
    <property type="evidence" value="ECO:0007669"/>
    <property type="project" value="TreeGrafter"/>
</dbReference>
<accession>A0A5Q2QBL9</accession>
<dbReference type="GO" id="GO:0004419">
    <property type="term" value="F:hydroxymethylglutaryl-CoA lyase activity"/>
    <property type="evidence" value="ECO:0007669"/>
    <property type="project" value="UniProtKB-EC"/>
</dbReference>
<keyword evidence="2" id="KW-0479">Metal-binding</keyword>
<comment type="similarity">
    <text evidence="1">Belongs to the HMG-CoA lyase family.</text>
</comment>
<dbReference type="SUPFAM" id="SSF51569">
    <property type="entry name" value="Aldolase"/>
    <property type="match status" value="1"/>
</dbReference>
<feature type="region of interest" description="Disordered" evidence="4">
    <location>
        <begin position="293"/>
        <end position="312"/>
    </location>
</feature>
<keyword evidence="3 6" id="KW-0456">Lyase</keyword>
<dbReference type="PANTHER" id="PTHR42738:SF7">
    <property type="entry name" value="HYDROXYMETHYLGLUTARYL-COA LYASE"/>
    <property type="match status" value="1"/>
</dbReference>
<feature type="domain" description="Pyruvate carboxyltransferase" evidence="5">
    <location>
        <begin position="11"/>
        <end position="279"/>
    </location>
</feature>
<dbReference type="EMBL" id="CP045871">
    <property type="protein sequence ID" value="QGG80494.1"/>
    <property type="molecule type" value="Genomic_DNA"/>
</dbReference>
<evidence type="ECO:0000259" key="5">
    <source>
        <dbReference type="Pfam" id="PF00682"/>
    </source>
</evidence>
<evidence type="ECO:0000313" key="7">
    <source>
        <dbReference type="Proteomes" id="UP000388235"/>
    </source>
</evidence>
<dbReference type="GO" id="GO:0046872">
    <property type="term" value="F:metal ion binding"/>
    <property type="evidence" value="ECO:0007669"/>
    <property type="project" value="UniProtKB-KW"/>
</dbReference>
<name>A0A5Q2QBL9_9GAMM</name>
<evidence type="ECO:0000256" key="3">
    <source>
        <dbReference type="ARBA" id="ARBA00023239"/>
    </source>
</evidence>
<dbReference type="Pfam" id="PF00682">
    <property type="entry name" value="HMGL-like"/>
    <property type="match status" value="1"/>
</dbReference>
<proteinExistence type="inferred from homology"/>
<dbReference type="GO" id="GO:0046951">
    <property type="term" value="P:ketone body biosynthetic process"/>
    <property type="evidence" value="ECO:0007669"/>
    <property type="project" value="TreeGrafter"/>
</dbReference>
<dbReference type="Gene3D" id="3.20.20.70">
    <property type="entry name" value="Aldolase class I"/>
    <property type="match status" value="1"/>
</dbReference>
<dbReference type="AlphaFoldDB" id="A0A5Q2QBL9"/>
<dbReference type="EC" id="4.1.3.4" evidence="6"/>
<keyword evidence="7" id="KW-1185">Reference proteome</keyword>
<dbReference type="CDD" id="cd07938">
    <property type="entry name" value="DRE_TIM_HMGL"/>
    <property type="match status" value="1"/>
</dbReference>
<dbReference type="KEGG" id="llp:GH975_07875"/>
<dbReference type="NCBIfam" id="NF004283">
    <property type="entry name" value="PRK05692.1"/>
    <property type="match status" value="1"/>
</dbReference>
<reference evidence="6 7" key="1">
    <citation type="submission" date="2019-11" db="EMBL/GenBank/DDBJ databases">
        <authorList>
            <person name="Khan S.A."/>
            <person name="Jeon C.O."/>
            <person name="Chun B.H."/>
        </authorList>
    </citation>
    <scope>NUCLEOTIDE SEQUENCE [LARGE SCALE GENOMIC DNA]</scope>
    <source>
        <strain evidence="6 7">IMCC 1097</strain>
    </source>
</reference>
<dbReference type="RefSeq" id="WP_153713998.1">
    <property type="nucleotide sequence ID" value="NZ_CP045871.1"/>
</dbReference>
<gene>
    <name evidence="6" type="ORF">GH975_07875</name>
</gene>
<dbReference type="InterPro" id="IPR043594">
    <property type="entry name" value="HMGL"/>
</dbReference>
<dbReference type="InterPro" id="IPR013785">
    <property type="entry name" value="Aldolase_TIM"/>
</dbReference>
<evidence type="ECO:0000256" key="4">
    <source>
        <dbReference type="SAM" id="MobiDB-lite"/>
    </source>
</evidence>
<dbReference type="OrthoDB" id="9784013at2"/>
<protein>
    <submittedName>
        <fullName evidence="6">Hydroxymethylglutaryl-CoA lyase</fullName>
        <ecNumber evidence="6">4.1.3.4</ecNumber>
    </submittedName>
</protein>
<dbReference type="Proteomes" id="UP000388235">
    <property type="component" value="Chromosome"/>
</dbReference>
<dbReference type="PANTHER" id="PTHR42738">
    <property type="entry name" value="HYDROXYMETHYLGLUTARYL-COA LYASE"/>
    <property type="match status" value="1"/>
</dbReference>
<sequence length="312" mass="33253">MSFVQPPPHPIQLQEVGMRDGLQSAGQFVNTDDKVRIINQLSGLGFAKIEVTSFVSPTAVPLLADAEAVLAQIDRAHNVDYVALVPNRRGLERALATDLDEINVVMSVSEAHNLANLRMTRKQSFEQFGSIMADAGHLRVNATLATAFGCPFNGATEVKEVMDWVQRYLDRGVSSITIADTIGVATPNQVYELCARLRALAPALEITLHLHNTRGLGVANAYAAIAAGIHRFDASLGGIGGCPYAPGATGNICSEDLAHALLRDGFSCPIDLAGLINTTKALEAILGQRFPGLVKESGPRETTHPLADAPNQ</sequence>
<evidence type="ECO:0000313" key="6">
    <source>
        <dbReference type="EMBL" id="QGG80494.1"/>
    </source>
</evidence>
<evidence type="ECO:0000256" key="2">
    <source>
        <dbReference type="ARBA" id="ARBA00022723"/>
    </source>
</evidence>
<dbReference type="InterPro" id="IPR000891">
    <property type="entry name" value="PYR_CT"/>
</dbReference>
<organism evidence="6 7">
    <name type="scientific">Litorivicinus lipolyticus</name>
    <dbReference type="NCBI Taxonomy" id="418701"/>
    <lineage>
        <taxon>Bacteria</taxon>
        <taxon>Pseudomonadati</taxon>
        <taxon>Pseudomonadota</taxon>
        <taxon>Gammaproteobacteria</taxon>
        <taxon>Oceanospirillales</taxon>
        <taxon>Litorivicinaceae</taxon>
        <taxon>Litorivicinus</taxon>
    </lineage>
</organism>
<evidence type="ECO:0000256" key="1">
    <source>
        <dbReference type="ARBA" id="ARBA00009405"/>
    </source>
</evidence>